<feature type="compositionally biased region" description="Low complexity" evidence="5">
    <location>
        <begin position="10"/>
        <end position="25"/>
    </location>
</feature>
<dbReference type="Pfam" id="PF13874">
    <property type="entry name" value="Nup54"/>
    <property type="match status" value="1"/>
</dbReference>
<protein>
    <recommendedName>
        <fullName evidence="6">Nucleoporin Nup54 alpha-helical domain-containing protein</fullName>
    </recommendedName>
</protein>
<evidence type="ECO:0000256" key="1">
    <source>
        <dbReference type="ARBA" id="ARBA00004123"/>
    </source>
</evidence>
<evidence type="ECO:0000313" key="8">
    <source>
        <dbReference type="Proteomes" id="UP000594260"/>
    </source>
</evidence>
<dbReference type="AlphaFoldDB" id="A0A7M7J7J0"/>
<dbReference type="InterPro" id="IPR024864">
    <property type="entry name" value="Nup54/Nup57/Nup44"/>
</dbReference>
<dbReference type="GO" id="GO:0006999">
    <property type="term" value="P:nuclear pore organization"/>
    <property type="evidence" value="ECO:0007669"/>
    <property type="project" value="TreeGrafter"/>
</dbReference>
<evidence type="ECO:0000256" key="4">
    <source>
        <dbReference type="SAM" id="Coils"/>
    </source>
</evidence>
<dbReference type="InterPro" id="IPR025712">
    <property type="entry name" value="Nup54_alpha-helical_dom"/>
</dbReference>
<sequence>MFSRGNRPRGFGNTSTFGTGFGTSTPATSTGITAFGSTQSGFGAPRPAAPFGNVSNVFGTPTQTPGTTGFGMAAGIPATTTSSGFGVFGQGAPSLFSGGNPTPFSGGAVPGIAGFNTSGTATNQTSGFSFTAPNPNAFQVTTPSGNYGAGFGQSGFGLQQTPQSNTFGINAGVPLPTPQQTAQMAAQAEAQKICLAVSNPGIYNDERDKILAKFNTIQSKWGVGKGFIAQSGPPIDFTPNNPFCKFKAIAYNALPTNRPEEGLVSLMVNKKAEDIKQMTQPSFSELLHKEVIKLPEYSVFIDSVTDIGNSQCNVVIYVLQKFSSGQAKRMVSTDLLKNLENPNCKNALTTLGVVNMAEKTEFNKTLLDQYLAIPPNGIDQLLWEQAKSDNPDPKRMVPVPIIGFEDLKRRMDSQQALQAGQMDRLQKMAREAEELEKRCEQSRARVDEFRSKQQNLSHRVLTVMVAFEINRKIGLGIQADEETLKASLEDIMNEMDHLNRGKLNELQASVKSVPRDQQSHTGSAEPVSEEVNQLLAQQHRGITDLIKVIKEDMKKLDDIKKTLVSPSPNVS</sequence>
<evidence type="ECO:0000256" key="5">
    <source>
        <dbReference type="SAM" id="MobiDB-lite"/>
    </source>
</evidence>
<feature type="coiled-coil region" evidence="4">
    <location>
        <begin position="418"/>
        <end position="452"/>
    </location>
</feature>
<keyword evidence="4" id="KW-0175">Coiled coil</keyword>
<dbReference type="GO" id="GO:0044613">
    <property type="term" value="C:nuclear pore central transport channel"/>
    <property type="evidence" value="ECO:0007669"/>
    <property type="project" value="TreeGrafter"/>
</dbReference>
<name>A0A7M7J7J0_VARDE</name>
<evidence type="ECO:0000256" key="3">
    <source>
        <dbReference type="ARBA" id="ARBA00023242"/>
    </source>
</evidence>
<reference evidence="7" key="1">
    <citation type="submission" date="2021-01" db="UniProtKB">
        <authorList>
            <consortium name="EnsemblMetazoa"/>
        </authorList>
    </citation>
    <scope>IDENTIFICATION</scope>
</reference>
<feature type="domain" description="Nucleoporin Nup54 alpha-helical" evidence="6">
    <location>
        <begin position="374"/>
        <end position="508"/>
    </location>
</feature>
<proteinExistence type="predicted"/>
<dbReference type="FunCoup" id="A0A7M7J7J0">
    <property type="interactions" value="2406"/>
</dbReference>
<dbReference type="Proteomes" id="UP000594260">
    <property type="component" value="Unplaced"/>
</dbReference>
<dbReference type="EnsemblMetazoa" id="XM_022792180">
    <property type="protein sequence ID" value="XP_022647915"/>
    <property type="gene ID" value="LOC111244777"/>
</dbReference>
<dbReference type="PANTHER" id="PTHR13000">
    <property type="entry name" value="NUCLEOPORIN P54"/>
    <property type="match status" value="1"/>
</dbReference>
<dbReference type="RefSeq" id="XP_022647915.1">
    <property type="nucleotide sequence ID" value="XM_022792180.1"/>
</dbReference>
<feature type="region of interest" description="Disordered" evidence="5">
    <location>
        <begin position="1"/>
        <end position="25"/>
    </location>
</feature>
<accession>A0A7M7J7J0</accession>
<evidence type="ECO:0000256" key="2">
    <source>
        <dbReference type="ARBA" id="ARBA00022448"/>
    </source>
</evidence>
<evidence type="ECO:0000259" key="6">
    <source>
        <dbReference type="Pfam" id="PF13874"/>
    </source>
</evidence>
<organism evidence="7 8">
    <name type="scientific">Varroa destructor</name>
    <name type="common">Honeybee mite</name>
    <dbReference type="NCBI Taxonomy" id="109461"/>
    <lineage>
        <taxon>Eukaryota</taxon>
        <taxon>Metazoa</taxon>
        <taxon>Ecdysozoa</taxon>
        <taxon>Arthropoda</taxon>
        <taxon>Chelicerata</taxon>
        <taxon>Arachnida</taxon>
        <taxon>Acari</taxon>
        <taxon>Parasitiformes</taxon>
        <taxon>Mesostigmata</taxon>
        <taxon>Gamasina</taxon>
        <taxon>Dermanyssoidea</taxon>
        <taxon>Varroidae</taxon>
        <taxon>Varroa</taxon>
    </lineage>
</organism>
<dbReference type="GO" id="GO:0017056">
    <property type="term" value="F:structural constituent of nuclear pore"/>
    <property type="evidence" value="ECO:0007669"/>
    <property type="project" value="TreeGrafter"/>
</dbReference>
<dbReference type="KEGG" id="vde:111244777"/>
<keyword evidence="2" id="KW-0813">Transport</keyword>
<dbReference type="Gene3D" id="1.20.5.490">
    <property type="entry name" value="Single helix bin"/>
    <property type="match status" value="1"/>
</dbReference>
<dbReference type="OMA" id="MMQTRLH"/>
<dbReference type="CTD" id="53371"/>
<evidence type="ECO:0000313" key="7">
    <source>
        <dbReference type="EnsemblMetazoa" id="XP_022647915"/>
    </source>
</evidence>
<dbReference type="Gene3D" id="1.20.5.170">
    <property type="match status" value="1"/>
</dbReference>
<dbReference type="GO" id="GO:0006607">
    <property type="term" value="P:NLS-bearing protein import into nucleus"/>
    <property type="evidence" value="ECO:0007669"/>
    <property type="project" value="TreeGrafter"/>
</dbReference>
<dbReference type="OrthoDB" id="6162375at2759"/>
<keyword evidence="3" id="KW-0539">Nucleus</keyword>
<keyword evidence="8" id="KW-1185">Reference proteome</keyword>
<dbReference type="InParanoid" id="A0A7M7J7J0"/>
<dbReference type="GO" id="GO:0036228">
    <property type="term" value="P:protein localization to nuclear inner membrane"/>
    <property type="evidence" value="ECO:0007669"/>
    <property type="project" value="TreeGrafter"/>
</dbReference>
<comment type="subcellular location">
    <subcellularLocation>
        <location evidence="1">Nucleus</location>
    </subcellularLocation>
</comment>
<dbReference type="GeneID" id="111244777"/>
<dbReference type="PANTHER" id="PTHR13000:SF0">
    <property type="entry name" value="NUCLEOPORIN P54"/>
    <property type="match status" value="1"/>
</dbReference>